<dbReference type="InterPro" id="IPR003441">
    <property type="entry name" value="NAC-dom"/>
</dbReference>
<evidence type="ECO:0000256" key="3">
    <source>
        <dbReference type="ARBA" id="ARBA00023163"/>
    </source>
</evidence>
<name>A0A6J1C615_MOMCH</name>
<dbReference type="SUPFAM" id="SSF101941">
    <property type="entry name" value="NAC domain"/>
    <property type="match status" value="1"/>
</dbReference>
<protein>
    <submittedName>
        <fullName evidence="7">NAC domain-containing protein 100</fullName>
    </submittedName>
</protein>
<evidence type="ECO:0000313" key="7">
    <source>
        <dbReference type="RefSeq" id="XP_022137039.1"/>
    </source>
</evidence>
<proteinExistence type="predicted"/>
<evidence type="ECO:0000256" key="1">
    <source>
        <dbReference type="ARBA" id="ARBA00023015"/>
    </source>
</evidence>
<dbReference type="GO" id="GO:0000976">
    <property type="term" value="F:transcription cis-regulatory region binding"/>
    <property type="evidence" value="ECO:0007669"/>
    <property type="project" value="UniProtKB-ARBA"/>
</dbReference>
<gene>
    <name evidence="7" type="primary">LOC111008598</name>
</gene>
<dbReference type="Gene3D" id="2.170.150.80">
    <property type="entry name" value="NAC domain"/>
    <property type="match status" value="1"/>
</dbReference>
<accession>A0A6J1C615</accession>
<organism evidence="6 7">
    <name type="scientific">Momordica charantia</name>
    <name type="common">Bitter gourd</name>
    <name type="synonym">Balsam pear</name>
    <dbReference type="NCBI Taxonomy" id="3673"/>
    <lineage>
        <taxon>Eukaryota</taxon>
        <taxon>Viridiplantae</taxon>
        <taxon>Streptophyta</taxon>
        <taxon>Embryophyta</taxon>
        <taxon>Tracheophyta</taxon>
        <taxon>Spermatophyta</taxon>
        <taxon>Magnoliopsida</taxon>
        <taxon>eudicotyledons</taxon>
        <taxon>Gunneridae</taxon>
        <taxon>Pentapetalae</taxon>
        <taxon>rosids</taxon>
        <taxon>fabids</taxon>
        <taxon>Cucurbitales</taxon>
        <taxon>Cucurbitaceae</taxon>
        <taxon>Momordiceae</taxon>
        <taxon>Momordica</taxon>
    </lineage>
</organism>
<dbReference type="PROSITE" id="PS51005">
    <property type="entry name" value="NAC"/>
    <property type="match status" value="1"/>
</dbReference>
<keyword evidence="3" id="KW-0804">Transcription</keyword>
<evidence type="ECO:0000256" key="4">
    <source>
        <dbReference type="ARBA" id="ARBA00023242"/>
    </source>
</evidence>
<dbReference type="RefSeq" id="XP_022137039.1">
    <property type="nucleotide sequence ID" value="XM_022281347.1"/>
</dbReference>
<dbReference type="GeneID" id="111008598"/>
<evidence type="ECO:0000259" key="5">
    <source>
        <dbReference type="PROSITE" id="PS51005"/>
    </source>
</evidence>
<dbReference type="Proteomes" id="UP000504603">
    <property type="component" value="Unplaced"/>
</dbReference>
<keyword evidence="6" id="KW-1185">Reference proteome</keyword>
<evidence type="ECO:0000313" key="6">
    <source>
        <dbReference type="Proteomes" id="UP000504603"/>
    </source>
</evidence>
<dbReference type="InterPro" id="IPR036093">
    <property type="entry name" value="NAC_dom_sf"/>
</dbReference>
<feature type="domain" description="NAC" evidence="5">
    <location>
        <begin position="13"/>
        <end position="164"/>
    </location>
</feature>
<dbReference type="GO" id="GO:0006355">
    <property type="term" value="P:regulation of DNA-templated transcription"/>
    <property type="evidence" value="ECO:0007669"/>
    <property type="project" value="InterPro"/>
</dbReference>
<reference evidence="7" key="1">
    <citation type="submission" date="2025-08" db="UniProtKB">
        <authorList>
            <consortium name="RefSeq"/>
        </authorList>
    </citation>
    <scope>IDENTIFICATION</scope>
    <source>
        <strain evidence="7">OHB3-1</strain>
    </source>
</reference>
<dbReference type="OrthoDB" id="1424968at2759"/>
<dbReference type="AlphaFoldDB" id="A0A6J1C615"/>
<dbReference type="PANTHER" id="PTHR31744">
    <property type="entry name" value="PROTEIN CUP-SHAPED COTYLEDON 2-RELATED"/>
    <property type="match status" value="1"/>
</dbReference>
<dbReference type="FunFam" id="2.170.150.80:FF:000006">
    <property type="entry name" value="NAC domain-containing protein 100-like"/>
    <property type="match status" value="1"/>
</dbReference>
<evidence type="ECO:0000256" key="2">
    <source>
        <dbReference type="ARBA" id="ARBA00023125"/>
    </source>
</evidence>
<sequence length="335" mass="37524">MTSSVTDDSQIVLPPGFRFHPTDEELISHYLSKKVVDSNFSCKPIGDVDLNKSEPWDLPWKAKMGEKEWYFFCLRDRKYPTGLRTNRATESGYWKATGKDKEIYRGKTLVGMKKTLVFYGGRAPKGEKSNWVMHEFRLEGKPSAIINHPNTAKNEWVISRVFQKSCGGKKVHISGLVKLGSCSSSALPPLKDSSSSSSSFKIKPVPELAHVPCFSNAMDSSQRTPPRITDYSLNFTSYFPTIFPRNTQPTPLYNPESISFPSNLQFPNMARTFKPAEGERISVSQETGLTTDMNIEISSVVSNLEMGRSPFDNQNAPSASTAAPLNLNPQMVWNY</sequence>
<dbReference type="Pfam" id="PF02365">
    <property type="entry name" value="NAM"/>
    <property type="match status" value="1"/>
</dbReference>
<keyword evidence="2" id="KW-0238">DNA-binding</keyword>
<keyword evidence="4" id="KW-0539">Nucleus</keyword>
<keyword evidence="1" id="KW-0805">Transcription regulation</keyword>
<dbReference type="KEGG" id="mcha:111008598"/>
<dbReference type="PANTHER" id="PTHR31744:SF104">
    <property type="entry name" value="NAC DOMAIN-CONTAINING PROTEIN 100"/>
    <property type="match status" value="1"/>
</dbReference>